<evidence type="ECO:0000313" key="9">
    <source>
        <dbReference type="EMBL" id="CUP20542.1"/>
    </source>
</evidence>
<comment type="subcellular location">
    <subcellularLocation>
        <location evidence="1">Cell membrane</location>
        <topology evidence="1">Multi-pass membrane protein</topology>
    </subcellularLocation>
</comment>
<evidence type="ECO:0000256" key="4">
    <source>
        <dbReference type="ARBA" id="ARBA00022692"/>
    </source>
</evidence>
<dbReference type="GO" id="GO:0055085">
    <property type="term" value="P:transmembrane transport"/>
    <property type="evidence" value="ECO:0007669"/>
    <property type="project" value="InterPro"/>
</dbReference>
<gene>
    <name evidence="9" type="primary">ycjP_103</name>
    <name evidence="9" type="ORF">ERS852407_05283</name>
</gene>
<dbReference type="InterPro" id="IPR035906">
    <property type="entry name" value="MetI-like_sf"/>
</dbReference>
<proteinExistence type="predicted"/>
<evidence type="ECO:0000256" key="6">
    <source>
        <dbReference type="ARBA" id="ARBA00023136"/>
    </source>
</evidence>
<dbReference type="GO" id="GO:0005886">
    <property type="term" value="C:plasma membrane"/>
    <property type="evidence" value="ECO:0007669"/>
    <property type="project" value="UniProtKB-SubCell"/>
</dbReference>
<keyword evidence="6 7" id="KW-0472">Membrane</keyword>
<dbReference type="PANTHER" id="PTHR43744">
    <property type="entry name" value="ABC TRANSPORTER PERMEASE PROTEIN MG189-RELATED-RELATED"/>
    <property type="match status" value="1"/>
</dbReference>
<feature type="transmembrane region" description="Helical" evidence="7">
    <location>
        <begin position="14"/>
        <end position="35"/>
    </location>
</feature>
<keyword evidence="2" id="KW-0813">Transport</keyword>
<evidence type="ECO:0000256" key="3">
    <source>
        <dbReference type="ARBA" id="ARBA00022475"/>
    </source>
</evidence>
<feature type="transmembrane region" description="Helical" evidence="7">
    <location>
        <begin position="113"/>
        <end position="132"/>
    </location>
</feature>
<keyword evidence="4 7" id="KW-0812">Transmembrane</keyword>
<feature type="transmembrane region" description="Helical" evidence="7">
    <location>
        <begin position="144"/>
        <end position="165"/>
    </location>
</feature>
<dbReference type="AlphaFoldDB" id="A0A174L8H0"/>
<evidence type="ECO:0000256" key="1">
    <source>
        <dbReference type="ARBA" id="ARBA00004651"/>
    </source>
</evidence>
<evidence type="ECO:0000256" key="2">
    <source>
        <dbReference type="ARBA" id="ARBA00022448"/>
    </source>
</evidence>
<dbReference type="Gene3D" id="1.10.3720.10">
    <property type="entry name" value="MetI-like"/>
    <property type="match status" value="1"/>
</dbReference>
<evidence type="ECO:0000313" key="10">
    <source>
        <dbReference type="Proteomes" id="UP000095651"/>
    </source>
</evidence>
<feature type="transmembrane region" description="Helical" evidence="7">
    <location>
        <begin position="263"/>
        <end position="282"/>
    </location>
</feature>
<dbReference type="CDD" id="cd06261">
    <property type="entry name" value="TM_PBP2"/>
    <property type="match status" value="1"/>
</dbReference>
<dbReference type="EMBL" id="CYZE01000021">
    <property type="protein sequence ID" value="CUP20542.1"/>
    <property type="molecule type" value="Genomic_DNA"/>
</dbReference>
<dbReference type="RefSeq" id="WP_055659722.1">
    <property type="nucleotide sequence ID" value="NZ_CABIXC010000021.1"/>
</dbReference>
<feature type="transmembrane region" description="Helical" evidence="7">
    <location>
        <begin position="186"/>
        <end position="211"/>
    </location>
</feature>
<evidence type="ECO:0000259" key="8">
    <source>
        <dbReference type="PROSITE" id="PS50928"/>
    </source>
</evidence>
<dbReference type="InterPro" id="IPR000515">
    <property type="entry name" value="MetI-like"/>
</dbReference>
<dbReference type="SUPFAM" id="SSF161098">
    <property type="entry name" value="MetI-like"/>
    <property type="match status" value="1"/>
</dbReference>
<reference evidence="9 10" key="1">
    <citation type="submission" date="2015-09" db="EMBL/GenBank/DDBJ databases">
        <authorList>
            <consortium name="Pathogen Informatics"/>
        </authorList>
    </citation>
    <scope>NUCLEOTIDE SEQUENCE [LARGE SCALE GENOMIC DNA]</scope>
    <source>
        <strain evidence="9 10">2789STDY5608850</strain>
    </source>
</reference>
<dbReference type="PROSITE" id="PS50928">
    <property type="entry name" value="ABC_TM1"/>
    <property type="match status" value="1"/>
</dbReference>
<protein>
    <submittedName>
        <fullName evidence="9">Binding-protein-dependent transport system inner membrane protein</fullName>
    </submittedName>
</protein>
<dbReference type="Proteomes" id="UP000095651">
    <property type="component" value="Unassembled WGS sequence"/>
</dbReference>
<dbReference type="PANTHER" id="PTHR43744:SF9">
    <property type="entry name" value="POLYGALACTURONAN_RHAMNOGALACTURONAN TRANSPORT SYSTEM PERMEASE PROTEIN YTCP"/>
    <property type="match status" value="1"/>
</dbReference>
<keyword evidence="3" id="KW-1003">Cell membrane</keyword>
<organism evidence="9 10">
    <name type="scientific">Hungatella hathewayi</name>
    <dbReference type="NCBI Taxonomy" id="154046"/>
    <lineage>
        <taxon>Bacteria</taxon>
        <taxon>Bacillati</taxon>
        <taxon>Bacillota</taxon>
        <taxon>Clostridia</taxon>
        <taxon>Lachnospirales</taxon>
        <taxon>Lachnospiraceae</taxon>
        <taxon>Hungatella</taxon>
    </lineage>
</organism>
<feature type="domain" description="ABC transmembrane type-1" evidence="8">
    <location>
        <begin position="78"/>
        <end position="279"/>
    </location>
</feature>
<feature type="transmembrane region" description="Helical" evidence="7">
    <location>
        <begin position="73"/>
        <end position="101"/>
    </location>
</feature>
<accession>A0A174L8H0</accession>
<evidence type="ECO:0000256" key="7">
    <source>
        <dbReference type="SAM" id="Phobius"/>
    </source>
</evidence>
<keyword evidence="5 7" id="KW-1133">Transmembrane helix</keyword>
<sequence length="297" mass="34160">MLRMKLGRSREDRIINIVTAVLCILVLIVTVYPVYYCLIYSFNDGKDAAKQAIYFWPRKFSLENYKIVLQNKAIYPAFMMTMLRSIVGTVLAVFCMAMAAYALSKDNLKGRKVYMIMGVITLYFSAGVVQSYLLYREMRLLDSFWVYILPNIFQFYYIILFISFFRELPAALEESAQMDGAGYFTILFKIIIPLSTPVIATVSLFVGVWHWNDWFHPAFFIQNESLMTLPAVLMRAMSLAEAQQTLQKMIAVPSQSSTTMESVRYAMLIVSILPVTIIYPFVQKFFLKGMMLGAVKE</sequence>
<evidence type="ECO:0000256" key="5">
    <source>
        <dbReference type="ARBA" id="ARBA00022989"/>
    </source>
</evidence>
<name>A0A174L8H0_9FIRM</name>